<protein>
    <recommendedName>
        <fullName evidence="3">DUF1643 domain-containing protein</fullName>
    </recommendedName>
</protein>
<name>A0A1M5ZCU5_9CLOT</name>
<proteinExistence type="predicted"/>
<dbReference type="EMBL" id="FQXU01000008">
    <property type="protein sequence ID" value="SHI22055.1"/>
    <property type="molecule type" value="Genomic_DNA"/>
</dbReference>
<organism evidence="1 2">
    <name type="scientific">Clostridium intestinale DSM 6191</name>
    <dbReference type="NCBI Taxonomy" id="1121320"/>
    <lineage>
        <taxon>Bacteria</taxon>
        <taxon>Bacillati</taxon>
        <taxon>Bacillota</taxon>
        <taxon>Clostridia</taxon>
        <taxon>Eubacteriales</taxon>
        <taxon>Clostridiaceae</taxon>
        <taxon>Clostridium</taxon>
    </lineage>
</organism>
<reference evidence="1 2" key="1">
    <citation type="submission" date="2016-11" db="EMBL/GenBank/DDBJ databases">
        <authorList>
            <person name="Jaros S."/>
            <person name="Januszkiewicz K."/>
            <person name="Wedrychowicz H."/>
        </authorList>
    </citation>
    <scope>NUCLEOTIDE SEQUENCE [LARGE SCALE GENOMIC DNA]</scope>
    <source>
        <strain evidence="1 2">DSM 6191</strain>
    </source>
</reference>
<evidence type="ECO:0008006" key="3">
    <source>
        <dbReference type="Google" id="ProtNLM"/>
    </source>
</evidence>
<dbReference type="Pfam" id="PF07799">
    <property type="entry name" value="DUF1643"/>
    <property type="match status" value="1"/>
</dbReference>
<dbReference type="AlphaFoldDB" id="A0A1M5ZCU5"/>
<sequence length="200" mass="23446">MGVIRYPKYTQRDLSRSLFDIKGDRCFKLSINLSRVKKNKVLIIGRNPKRLEDDSCNNVTKRIVKFLRAKEEYGNYISTVEMVNLFVVYDFEEVQYNKGYRNFICGNEDKFEIDGKRIKNDVVIKQAIEESSEIILAWGEPIKGIESLYNERIEKVLKILRDCLIESNEEKNIYTIGDLSVKGYPKHPLAWSFRDAVKVY</sequence>
<evidence type="ECO:0000313" key="2">
    <source>
        <dbReference type="Proteomes" id="UP000184241"/>
    </source>
</evidence>
<accession>A0A1M5ZCU5</accession>
<dbReference type="Proteomes" id="UP000184241">
    <property type="component" value="Unassembled WGS sequence"/>
</dbReference>
<dbReference type="RefSeq" id="WP_073020340.1">
    <property type="nucleotide sequence ID" value="NZ_FQXU01000008.1"/>
</dbReference>
<evidence type="ECO:0000313" key="1">
    <source>
        <dbReference type="EMBL" id="SHI22055.1"/>
    </source>
</evidence>
<gene>
    <name evidence="1" type="ORF">SAMN02745941_02802</name>
</gene>
<dbReference type="InterPro" id="IPR012441">
    <property type="entry name" value="DUF1643"/>
</dbReference>